<feature type="region of interest" description="Disordered" evidence="1">
    <location>
        <begin position="1"/>
        <end position="33"/>
    </location>
</feature>
<proteinExistence type="predicted"/>
<evidence type="ECO:0000313" key="2">
    <source>
        <dbReference type="EMBL" id="VTJ55926.1"/>
    </source>
</evidence>
<dbReference type="Proteomes" id="UP000335636">
    <property type="component" value="Unassembled WGS sequence"/>
</dbReference>
<protein>
    <submittedName>
        <fullName evidence="2">Uncharacterized protein</fullName>
    </submittedName>
</protein>
<evidence type="ECO:0000313" key="3">
    <source>
        <dbReference type="Proteomes" id="UP000335636"/>
    </source>
</evidence>
<comment type="caution">
    <text evidence="2">The sequence shown here is derived from an EMBL/GenBank/DDBJ whole genome shotgun (WGS) entry which is preliminary data.</text>
</comment>
<accession>A0A5E4AGU1</accession>
<gene>
    <name evidence="2" type="ORF">MONAX_5E022870</name>
</gene>
<reference evidence="2" key="1">
    <citation type="submission" date="2019-04" db="EMBL/GenBank/DDBJ databases">
        <authorList>
            <person name="Alioto T."/>
            <person name="Alioto T."/>
        </authorList>
    </citation>
    <scope>NUCLEOTIDE SEQUENCE [LARGE SCALE GENOMIC DNA]</scope>
</reference>
<sequence length="113" mass="12039">PRMFGEHGFPRNLNLPSEPPQLEFPPPPLHHADPREAELSASFAWCSVRRRGLGATAGRAQALPGSCSLARGMSPGRTRAAFCAAARWQSFILCSPGDHTELSPGHLLGTLAG</sequence>
<dbReference type="EMBL" id="CABDUW010000057">
    <property type="protein sequence ID" value="VTJ55926.1"/>
    <property type="molecule type" value="Genomic_DNA"/>
</dbReference>
<dbReference type="AlphaFoldDB" id="A0A5E4AGU1"/>
<name>A0A5E4AGU1_MARMO</name>
<keyword evidence="3" id="KW-1185">Reference proteome</keyword>
<feature type="non-terminal residue" evidence="2">
    <location>
        <position position="1"/>
    </location>
</feature>
<feature type="non-terminal residue" evidence="2">
    <location>
        <position position="113"/>
    </location>
</feature>
<feature type="compositionally biased region" description="Pro residues" evidence="1">
    <location>
        <begin position="17"/>
        <end position="29"/>
    </location>
</feature>
<evidence type="ECO:0000256" key="1">
    <source>
        <dbReference type="SAM" id="MobiDB-lite"/>
    </source>
</evidence>
<organism evidence="2 3">
    <name type="scientific">Marmota monax</name>
    <name type="common">Woodchuck</name>
    <dbReference type="NCBI Taxonomy" id="9995"/>
    <lineage>
        <taxon>Eukaryota</taxon>
        <taxon>Metazoa</taxon>
        <taxon>Chordata</taxon>
        <taxon>Craniata</taxon>
        <taxon>Vertebrata</taxon>
        <taxon>Euteleostomi</taxon>
        <taxon>Mammalia</taxon>
        <taxon>Eutheria</taxon>
        <taxon>Euarchontoglires</taxon>
        <taxon>Glires</taxon>
        <taxon>Rodentia</taxon>
        <taxon>Sciuromorpha</taxon>
        <taxon>Sciuridae</taxon>
        <taxon>Xerinae</taxon>
        <taxon>Marmotini</taxon>
        <taxon>Marmota</taxon>
    </lineage>
</organism>